<keyword evidence="1" id="KW-1133">Transmembrane helix</keyword>
<accession>A0A7C5L780</accession>
<gene>
    <name evidence="2" type="ORF">ENM11_03810</name>
</gene>
<organism evidence="2">
    <name type="scientific">Caldiarchaeum subterraneum</name>
    <dbReference type="NCBI Taxonomy" id="311458"/>
    <lineage>
        <taxon>Archaea</taxon>
        <taxon>Nitrososphaerota</taxon>
        <taxon>Candidatus Caldarchaeales</taxon>
        <taxon>Candidatus Caldarchaeaceae</taxon>
        <taxon>Candidatus Caldarchaeum</taxon>
    </lineage>
</organism>
<reference evidence="2" key="1">
    <citation type="journal article" date="2020" name="mSystems">
        <title>Genome- and Community-Level Interaction Insights into Carbon Utilization and Element Cycling Functions of Hydrothermarchaeota in Hydrothermal Sediment.</title>
        <authorList>
            <person name="Zhou Z."/>
            <person name="Liu Y."/>
            <person name="Xu W."/>
            <person name="Pan J."/>
            <person name="Luo Z.H."/>
            <person name="Li M."/>
        </authorList>
    </citation>
    <scope>NUCLEOTIDE SEQUENCE [LARGE SCALE GENOMIC DNA]</scope>
    <source>
        <strain evidence="2">SpSt-1056</strain>
    </source>
</reference>
<keyword evidence="1" id="KW-0812">Transmembrane</keyword>
<comment type="caution">
    <text evidence="2">The sequence shown here is derived from an EMBL/GenBank/DDBJ whole genome shotgun (WGS) entry which is preliminary data.</text>
</comment>
<evidence type="ECO:0000256" key="1">
    <source>
        <dbReference type="SAM" id="Phobius"/>
    </source>
</evidence>
<evidence type="ECO:0000313" key="2">
    <source>
        <dbReference type="EMBL" id="HHK68265.1"/>
    </source>
</evidence>
<proteinExistence type="predicted"/>
<keyword evidence="1" id="KW-0472">Membrane</keyword>
<dbReference type="AlphaFoldDB" id="A0A7C5L780"/>
<feature type="transmembrane region" description="Helical" evidence="1">
    <location>
        <begin position="60"/>
        <end position="82"/>
    </location>
</feature>
<protein>
    <submittedName>
        <fullName evidence="2">Uncharacterized protein</fullName>
    </submittedName>
</protein>
<sequence length="86" mass="9201">MRLAEVLGACAALFLAFVVFSALAGPSPAYKFWGDNSARLVPADPATIWRNVSATLFGGLFPLFIAFGLVLLTLVIGLSAMLRREE</sequence>
<name>A0A7C5L780_CALS0</name>
<dbReference type="EMBL" id="DRWN01000027">
    <property type="protein sequence ID" value="HHK68265.1"/>
    <property type="molecule type" value="Genomic_DNA"/>
</dbReference>